<feature type="non-terminal residue" evidence="1">
    <location>
        <position position="192"/>
    </location>
</feature>
<reference evidence="1" key="1">
    <citation type="submission" date="2021-06" db="EMBL/GenBank/DDBJ databases">
        <authorList>
            <person name="Kallberg Y."/>
            <person name="Tangrot J."/>
            <person name="Rosling A."/>
        </authorList>
    </citation>
    <scope>NUCLEOTIDE SEQUENCE</scope>
    <source>
        <strain evidence="1">CL356</strain>
    </source>
</reference>
<gene>
    <name evidence="1" type="ORF">ACOLOM_LOCUS11348</name>
</gene>
<evidence type="ECO:0000313" key="2">
    <source>
        <dbReference type="Proteomes" id="UP000789525"/>
    </source>
</evidence>
<proteinExistence type="predicted"/>
<dbReference type="Proteomes" id="UP000789525">
    <property type="component" value="Unassembled WGS sequence"/>
</dbReference>
<name>A0ACA9PV57_9GLOM</name>
<organism evidence="1 2">
    <name type="scientific">Acaulospora colombiana</name>
    <dbReference type="NCBI Taxonomy" id="27376"/>
    <lineage>
        <taxon>Eukaryota</taxon>
        <taxon>Fungi</taxon>
        <taxon>Fungi incertae sedis</taxon>
        <taxon>Mucoromycota</taxon>
        <taxon>Glomeromycotina</taxon>
        <taxon>Glomeromycetes</taxon>
        <taxon>Diversisporales</taxon>
        <taxon>Acaulosporaceae</taxon>
        <taxon>Acaulospora</taxon>
    </lineage>
</organism>
<keyword evidence="2" id="KW-1185">Reference proteome</keyword>
<sequence length="192" mass="21456">QVIPDHVLPTDLHLKEEESVRFDNPAYWPLSTMESAQPYVEETFLKTQTPLQFGLNPLQTPDNSPLSSPLGTSSSGFPPSSYTPTLSSVSSRSPVPVTPPISIIISESSQSPSPMFPVRHSREQYRINPDLLIESILPRSADPSLRLLLHSILTSDWWYKNEKGPHKILTPFIKKHVAGGQRQFECLLCGKK</sequence>
<protein>
    <submittedName>
        <fullName evidence="1">12413_t:CDS:1</fullName>
    </submittedName>
</protein>
<accession>A0ACA9PV57</accession>
<comment type="caution">
    <text evidence="1">The sequence shown here is derived from an EMBL/GenBank/DDBJ whole genome shotgun (WGS) entry which is preliminary data.</text>
</comment>
<evidence type="ECO:0000313" key="1">
    <source>
        <dbReference type="EMBL" id="CAG8725522.1"/>
    </source>
</evidence>
<feature type="non-terminal residue" evidence="1">
    <location>
        <position position="1"/>
    </location>
</feature>
<dbReference type="EMBL" id="CAJVPT010040478">
    <property type="protein sequence ID" value="CAG8725522.1"/>
    <property type="molecule type" value="Genomic_DNA"/>
</dbReference>